<protein>
    <submittedName>
        <fullName evidence="4">39S ribosomal protein L33, mitochondrial</fullName>
    </submittedName>
</protein>
<gene>
    <name evidence="4" type="primary">MRPL33</name>
    <name evidence="4" type="ORF">L345_01369</name>
</gene>
<evidence type="ECO:0000256" key="1">
    <source>
        <dbReference type="ARBA" id="ARBA00007596"/>
    </source>
</evidence>
<evidence type="ECO:0000313" key="4">
    <source>
        <dbReference type="EMBL" id="ETE72797.1"/>
    </source>
</evidence>
<comment type="caution">
    <text evidence="4">The sequence shown here is derived from an EMBL/GenBank/DDBJ whole genome shotgun (WGS) entry which is preliminary data.</text>
</comment>
<dbReference type="InterPro" id="IPR052008">
    <property type="entry name" value="Mitoribosomal_protein_bL33"/>
</dbReference>
<evidence type="ECO:0000313" key="5">
    <source>
        <dbReference type="Proteomes" id="UP000018936"/>
    </source>
</evidence>
<dbReference type="Gene3D" id="2.20.28.120">
    <property type="entry name" value="Ribosomal protein L33"/>
    <property type="match status" value="1"/>
</dbReference>
<dbReference type="GO" id="GO:1990904">
    <property type="term" value="C:ribonucleoprotein complex"/>
    <property type="evidence" value="ECO:0007669"/>
    <property type="project" value="UniProtKB-KW"/>
</dbReference>
<dbReference type="PANTHER" id="PTHR47037">
    <property type="entry name" value="39S RIBOSOMAL PROTEIN L33, MITOCHONDRIAL"/>
    <property type="match status" value="1"/>
</dbReference>
<sequence length="159" mass="18756">MVRWERWEQFEEEWSSNTRQVTYFRSGVFCLVFYYSSSLVFASSNDDGAQGTPVAKGLIQRCRKNGETSVAKKTKSKYILVRMLSEAGTGCSFNVKRLRLQDKLVMLRYDRFDFKLLNQTESPLQRAKKDLFCVTDAWLRRFVKMNTRKYKVSNAEERK</sequence>
<reference evidence="4 5" key="1">
    <citation type="journal article" date="2013" name="Proc. Natl. Acad. Sci. U.S.A.">
        <title>The king cobra genome reveals dynamic gene evolution and adaptation in the snake venom system.</title>
        <authorList>
            <person name="Vonk F.J."/>
            <person name="Casewell N.R."/>
            <person name="Henkel C.V."/>
            <person name="Heimberg A.M."/>
            <person name="Jansen H.J."/>
            <person name="McCleary R.J."/>
            <person name="Kerkkamp H.M."/>
            <person name="Vos R.A."/>
            <person name="Guerreiro I."/>
            <person name="Calvete J.J."/>
            <person name="Wuster W."/>
            <person name="Woods A.E."/>
            <person name="Logan J.M."/>
            <person name="Harrison R.A."/>
            <person name="Castoe T.A."/>
            <person name="de Koning A.P."/>
            <person name="Pollock D.D."/>
            <person name="Yandell M."/>
            <person name="Calderon D."/>
            <person name="Renjifo C."/>
            <person name="Currier R.B."/>
            <person name="Salgado D."/>
            <person name="Pla D."/>
            <person name="Sanz L."/>
            <person name="Hyder A.S."/>
            <person name="Ribeiro J.M."/>
            <person name="Arntzen J.W."/>
            <person name="van den Thillart G.E."/>
            <person name="Boetzer M."/>
            <person name="Pirovano W."/>
            <person name="Dirks R.P."/>
            <person name="Spaink H.P."/>
            <person name="Duboule D."/>
            <person name="McGlinn E."/>
            <person name="Kini R.M."/>
            <person name="Richardson M.K."/>
        </authorList>
    </citation>
    <scope>NUCLEOTIDE SEQUENCE</scope>
    <source>
        <tissue evidence="4">Blood</tissue>
    </source>
</reference>
<evidence type="ECO:0000256" key="2">
    <source>
        <dbReference type="ARBA" id="ARBA00022980"/>
    </source>
</evidence>
<keyword evidence="2 4" id="KW-0689">Ribosomal protein</keyword>
<accession>V8PFY2</accession>
<dbReference type="AlphaFoldDB" id="V8PFY2"/>
<dbReference type="OrthoDB" id="275534at2759"/>
<dbReference type="GO" id="GO:0005739">
    <property type="term" value="C:mitochondrion"/>
    <property type="evidence" value="ECO:0007669"/>
    <property type="project" value="TreeGrafter"/>
</dbReference>
<dbReference type="GO" id="GO:0005840">
    <property type="term" value="C:ribosome"/>
    <property type="evidence" value="ECO:0007669"/>
    <property type="project" value="UniProtKB-KW"/>
</dbReference>
<dbReference type="InterPro" id="IPR038584">
    <property type="entry name" value="Ribosomal_bL33_sf"/>
</dbReference>
<dbReference type="Proteomes" id="UP000018936">
    <property type="component" value="Unassembled WGS sequence"/>
</dbReference>
<name>V8PFY2_OPHHA</name>
<feature type="non-terminal residue" evidence="4">
    <location>
        <position position="1"/>
    </location>
</feature>
<keyword evidence="3" id="KW-0687">Ribonucleoprotein</keyword>
<dbReference type="PANTHER" id="PTHR47037:SF1">
    <property type="entry name" value="LARGE RIBOSOMAL SUBUNIT PROTEIN BL33M"/>
    <property type="match status" value="1"/>
</dbReference>
<dbReference type="EMBL" id="AZIM01000176">
    <property type="protein sequence ID" value="ETE72797.1"/>
    <property type="molecule type" value="Genomic_DNA"/>
</dbReference>
<organism evidence="4 5">
    <name type="scientific">Ophiophagus hannah</name>
    <name type="common">King cobra</name>
    <name type="synonym">Naja hannah</name>
    <dbReference type="NCBI Taxonomy" id="8665"/>
    <lineage>
        <taxon>Eukaryota</taxon>
        <taxon>Metazoa</taxon>
        <taxon>Chordata</taxon>
        <taxon>Craniata</taxon>
        <taxon>Vertebrata</taxon>
        <taxon>Euteleostomi</taxon>
        <taxon>Lepidosauria</taxon>
        <taxon>Squamata</taxon>
        <taxon>Bifurcata</taxon>
        <taxon>Unidentata</taxon>
        <taxon>Episquamata</taxon>
        <taxon>Toxicofera</taxon>
        <taxon>Serpentes</taxon>
        <taxon>Colubroidea</taxon>
        <taxon>Elapidae</taxon>
        <taxon>Elapinae</taxon>
        <taxon>Ophiophagus</taxon>
    </lineage>
</organism>
<evidence type="ECO:0000256" key="3">
    <source>
        <dbReference type="ARBA" id="ARBA00023274"/>
    </source>
</evidence>
<keyword evidence="5" id="KW-1185">Reference proteome</keyword>
<proteinExistence type="inferred from homology"/>
<comment type="similarity">
    <text evidence="1">Belongs to the bacterial ribosomal protein bL33 family.</text>
</comment>